<name>A0A222FKV4_9GAMM</name>
<dbReference type="PANTHER" id="PTHR30329:SF21">
    <property type="entry name" value="LIPOPROTEIN YIAD-RELATED"/>
    <property type="match status" value="1"/>
</dbReference>
<proteinExistence type="predicted"/>
<dbReference type="SUPFAM" id="SSF103088">
    <property type="entry name" value="OmpA-like"/>
    <property type="match status" value="1"/>
</dbReference>
<evidence type="ECO:0000256" key="4">
    <source>
        <dbReference type="PROSITE-ProRule" id="PRU00473"/>
    </source>
</evidence>
<evidence type="ECO:0000256" key="2">
    <source>
        <dbReference type="ARBA" id="ARBA00023136"/>
    </source>
</evidence>
<dbReference type="InterPro" id="IPR036737">
    <property type="entry name" value="OmpA-like_sf"/>
</dbReference>
<reference evidence="6 7" key="1">
    <citation type="submission" date="2017-07" db="EMBL/GenBank/DDBJ databases">
        <title>Annotated genome sequence of Bacterioplanes sanyensis isolated from Red Sea.</title>
        <authorList>
            <person name="Rehman Z.U."/>
        </authorList>
    </citation>
    <scope>NUCLEOTIDE SEQUENCE [LARGE SCALE GENOMIC DNA]</scope>
    <source>
        <strain evidence="6 7">NV9</strain>
    </source>
</reference>
<dbReference type="InterPro" id="IPR006665">
    <property type="entry name" value="OmpA-like"/>
</dbReference>
<dbReference type="PROSITE" id="PS51123">
    <property type="entry name" value="OMPA_2"/>
    <property type="match status" value="1"/>
</dbReference>
<evidence type="ECO:0000256" key="3">
    <source>
        <dbReference type="ARBA" id="ARBA00023237"/>
    </source>
</evidence>
<dbReference type="InterPro" id="IPR050330">
    <property type="entry name" value="Bact_OuterMem_StrucFunc"/>
</dbReference>
<keyword evidence="7" id="KW-1185">Reference proteome</keyword>
<feature type="domain" description="OmpA-like" evidence="5">
    <location>
        <begin position="145"/>
        <end position="262"/>
    </location>
</feature>
<protein>
    <recommendedName>
        <fullName evidence="5">OmpA-like domain-containing protein</fullName>
    </recommendedName>
</protein>
<dbReference type="Gene3D" id="3.30.1330.60">
    <property type="entry name" value="OmpA-like domain"/>
    <property type="match status" value="1"/>
</dbReference>
<dbReference type="PANTHER" id="PTHR30329">
    <property type="entry name" value="STATOR ELEMENT OF FLAGELLAR MOTOR COMPLEX"/>
    <property type="match status" value="1"/>
</dbReference>
<dbReference type="PROSITE" id="PS51257">
    <property type="entry name" value="PROKAR_LIPOPROTEIN"/>
    <property type="match status" value="1"/>
</dbReference>
<dbReference type="RefSeq" id="WP_094060840.1">
    <property type="nucleotide sequence ID" value="NZ_CP022530.1"/>
</dbReference>
<organism evidence="6 7">
    <name type="scientific">Bacterioplanes sanyensis</name>
    <dbReference type="NCBI Taxonomy" id="1249553"/>
    <lineage>
        <taxon>Bacteria</taxon>
        <taxon>Pseudomonadati</taxon>
        <taxon>Pseudomonadota</taxon>
        <taxon>Gammaproteobacteria</taxon>
        <taxon>Oceanospirillales</taxon>
        <taxon>Oceanospirillaceae</taxon>
        <taxon>Bacterioplanes</taxon>
    </lineage>
</organism>
<dbReference type="AlphaFoldDB" id="A0A222FKV4"/>
<gene>
    <name evidence="6" type="ORF">CHH28_13725</name>
</gene>
<evidence type="ECO:0000259" key="5">
    <source>
        <dbReference type="PROSITE" id="PS51123"/>
    </source>
</evidence>
<dbReference type="Proteomes" id="UP000202440">
    <property type="component" value="Chromosome"/>
</dbReference>
<dbReference type="EMBL" id="CP022530">
    <property type="protein sequence ID" value="ASP39665.1"/>
    <property type="molecule type" value="Genomic_DNA"/>
</dbReference>
<dbReference type="GO" id="GO:0009279">
    <property type="term" value="C:cell outer membrane"/>
    <property type="evidence" value="ECO:0007669"/>
    <property type="project" value="UniProtKB-SubCell"/>
</dbReference>
<evidence type="ECO:0000256" key="1">
    <source>
        <dbReference type="ARBA" id="ARBA00004442"/>
    </source>
</evidence>
<accession>A0A222FKV4</accession>
<dbReference type="KEGG" id="bsan:CHH28_13725"/>
<dbReference type="OrthoDB" id="5587802at2"/>
<dbReference type="Pfam" id="PF00691">
    <property type="entry name" value="OmpA"/>
    <property type="match status" value="1"/>
</dbReference>
<dbReference type="InterPro" id="IPR006664">
    <property type="entry name" value="OMP_bac"/>
</dbReference>
<keyword evidence="3" id="KW-0998">Cell outer membrane</keyword>
<dbReference type="CDD" id="cd07185">
    <property type="entry name" value="OmpA_C-like"/>
    <property type="match status" value="1"/>
</dbReference>
<sequence length="270" mass="30324">MRRLTIGILMLATGISGCSVWPEYGRGGMAEQYAYMGVPVMPDQPMGPEHGLRFEYVLVKQQLDVLILEGAALCFPAAVVQAQERQHRIIRQLTGGLDFDAANDLIIQRKQLQRLEKQLDYVQQHRVCEVSSAEQQQADSDQQQVRRVYELLNSDNQFATDSAHINPKYMGRLAEAAQLLKDQANYHLNITGHADARGSSERNRELAMARAQQVQRYLSIFGITEKRIHTDAVGADDPLFHGNESHVLLTNRRVSIEVIDVSQTPASAME</sequence>
<evidence type="ECO:0000313" key="7">
    <source>
        <dbReference type="Proteomes" id="UP000202440"/>
    </source>
</evidence>
<keyword evidence="2 4" id="KW-0472">Membrane</keyword>
<comment type="subcellular location">
    <subcellularLocation>
        <location evidence="1">Cell outer membrane</location>
    </subcellularLocation>
</comment>
<dbReference type="PRINTS" id="PR01021">
    <property type="entry name" value="OMPADOMAIN"/>
</dbReference>
<evidence type="ECO:0000313" key="6">
    <source>
        <dbReference type="EMBL" id="ASP39665.1"/>
    </source>
</evidence>